<sequence>MEVYTYITKGGKDLIYMYINDLPFAEQSKISDIIKNIRIDGTKSLEFLDTRQLRKKLYEIKVMKNRLMYVIADENNMYILHACKKQKGKAEKFEIDKAIKRARELGGELNKEFV</sequence>
<protein>
    <submittedName>
        <fullName evidence="1">Type II toxin-antitoxin system RelE/ParE family toxin</fullName>
    </submittedName>
</protein>
<reference evidence="1" key="1">
    <citation type="submission" date="2019-04" db="EMBL/GenBank/DDBJ databases">
        <title>Genome sequencing of Clostridium botulinum Groups I-IV and Clostridium butyricum.</title>
        <authorList>
            <person name="Brunt J."/>
            <person name="Van Vliet A.H.M."/>
            <person name="Stringer S.C."/>
            <person name="Carter A.T."/>
            <person name="Peck M.W."/>
        </authorList>
    </citation>
    <scope>NUCLEOTIDE SEQUENCE</scope>
    <source>
        <strain evidence="1">IFR 15/031</strain>
    </source>
</reference>
<dbReference type="InterPro" id="IPR009241">
    <property type="entry name" value="HigB-like"/>
</dbReference>
<proteinExistence type="predicted"/>
<name>A0A6G4ED97_CLOBO</name>
<comment type="caution">
    <text evidence="1">The sequence shown here is derived from an EMBL/GenBank/DDBJ whole genome shotgun (WGS) entry which is preliminary data.</text>
</comment>
<gene>
    <name evidence="1" type="ORF">FC962_04545</name>
</gene>
<dbReference type="RefSeq" id="WP_061319495.1">
    <property type="nucleotide sequence ID" value="NZ_CP013849.1"/>
</dbReference>
<accession>A0A6G4ED97</accession>
<dbReference type="Pfam" id="PF05973">
    <property type="entry name" value="Gp49"/>
    <property type="match status" value="1"/>
</dbReference>
<organism evidence="1">
    <name type="scientific">Clostridium botulinum</name>
    <dbReference type="NCBI Taxonomy" id="1491"/>
    <lineage>
        <taxon>Bacteria</taxon>
        <taxon>Bacillati</taxon>
        <taxon>Bacillota</taxon>
        <taxon>Clostridia</taxon>
        <taxon>Eubacteriales</taxon>
        <taxon>Clostridiaceae</taxon>
        <taxon>Clostridium</taxon>
    </lineage>
</organism>
<dbReference type="EMBL" id="SWRL01000002">
    <property type="protein sequence ID" value="NFH61179.1"/>
    <property type="molecule type" value="Genomic_DNA"/>
</dbReference>
<evidence type="ECO:0000313" key="1">
    <source>
        <dbReference type="EMBL" id="NFH61179.1"/>
    </source>
</evidence>
<dbReference type="AlphaFoldDB" id="A0A6G4ED97"/>